<gene>
    <name evidence="13" type="ORF">PDIGIT_LOCUS9730</name>
</gene>
<evidence type="ECO:0000256" key="10">
    <source>
        <dbReference type="ARBA" id="ARBA00023326"/>
    </source>
</evidence>
<sequence length="326" mass="34769">MVANIFSTGLVALASAATVTAQCDLPTSYRWTSTNAPIATPKNGWASLKDFTQSIVNGKQIVYASMWNGQAYGSMAFGAVDNVSGLGSASQTGMTQGATVAPTLFYFAPKSTWVLAYQWGATAFRYKTSSDPTNANGWSADKALFSGSISGSGTGPIDQTLIGDSQNMYLFFAGDNGKIYRSQMALNNFPGDFGSSSTVVMSDTQNNLFEAVQVYTLKGQQKYLMIVEAIGSQGRYFRSFTATSLSGSWTPNAASEQNPFAGKGNSGVTWSNDISHGDLIKSSNDQTMTVDPCNLQLLFQGRNPNDNAGGNYNALPYRPGLLTLQK</sequence>
<evidence type="ECO:0000313" key="13">
    <source>
        <dbReference type="EMBL" id="CAI6336626.1"/>
    </source>
</evidence>
<dbReference type="Gene3D" id="2.115.10.20">
    <property type="entry name" value="Glycosyl hydrolase domain, family 43"/>
    <property type="match status" value="1"/>
</dbReference>
<evidence type="ECO:0000256" key="6">
    <source>
        <dbReference type="ARBA" id="ARBA00022729"/>
    </source>
</evidence>
<dbReference type="GO" id="GO:0046556">
    <property type="term" value="F:alpha-L-arabinofuranosidase activity"/>
    <property type="evidence" value="ECO:0007669"/>
    <property type="project" value="UniProtKB-UniRule"/>
</dbReference>
<dbReference type="CDD" id="cd08987">
    <property type="entry name" value="GH62"/>
    <property type="match status" value="1"/>
</dbReference>
<feature type="signal peptide" evidence="12">
    <location>
        <begin position="1"/>
        <end position="21"/>
    </location>
</feature>
<dbReference type="Pfam" id="PF03664">
    <property type="entry name" value="Glyco_hydro_62"/>
    <property type="match status" value="1"/>
</dbReference>
<keyword evidence="14" id="KW-1185">Reference proteome</keyword>
<comment type="catalytic activity">
    <reaction evidence="1 11">
        <text>Hydrolysis of terminal non-reducing alpha-L-arabinofuranoside residues in alpha-L-arabinosides.</text>
        <dbReference type="EC" id="3.2.1.55"/>
    </reaction>
</comment>
<keyword evidence="4 11" id="KW-0964">Secreted</keyword>
<dbReference type="InterPro" id="IPR023296">
    <property type="entry name" value="Glyco_hydro_beta-prop_sf"/>
</dbReference>
<dbReference type="GO" id="GO:0045493">
    <property type="term" value="P:xylan catabolic process"/>
    <property type="evidence" value="ECO:0007669"/>
    <property type="project" value="UniProtKB-UniRule"/>
</dbReference>
<dbReference type="PANTHER" id="PTHR40631">
    <property type="entry name" value="ALPHA-L-ARABINOFURANOSIDASE AXHA-2-RELATED"/>
    <property type="match status" value="1"/>
</dbReference>
<keyword evidence="5" id="KW-0858">Xylan degradation</keyword>
<dbReference type="GO" id="GO:0046373">
    <property type="term" value="P:L-arabinose metabolic process"/>
    <property type="evidence" value="ECO:0007669"/>
    <property type="project" value="UniProtKB-UniRule"/>
</dbReference>
<feature type="chain" id="PRO_5040969316" description="Alpha-L-arabinofuranosidase" evidence="12">
    <location>
        <begin position="22"/>
        <end position="326"/>
    </location>
</feature>
<name>A0A9W4UKN0_9PLEO</name>
<comment type="subcellular location">
    <subcellularLocation>
        <location evidence="2 11">Secreted</location>
    </subcellularLocation>
</comment>
<reference evidence="13" key="1">
    <citation type="submission" date="2023-01" db="EMBL/GenBank/DDBJ databases">
        <authorList>
            <person name="Van Ghelder C."/>
            <person name="Rancurel C."/>
        </authorList>
    </citation>
    <scope>NUCLEOTIDE SEQUENCE</scope>
    <source>
        <strain evidence="13">CNCM I-4278</strain>
    </source>
</reference>
<evidence type="ECO:0000256" key="1">
    <source>
        <dbReference type="ARBA" id="ARBA00001462"/>
    </source>
</evidence>
<evidence type="ECO:0000256" key="3">
    <source>
        <dbReference type="ARBA" id="ARBA00007396"/>
    </source>
</evidence>
<comment type="caution">
    <text evidence="13">The sequence shown here is derived from an EMBL/GenBank/DDBJ whole genome shotgun (WGS) entry which is preliminary data.</text>
</comment>
<evidence type="ECO:0000256" key="12">
    <source>
        <dbReference type="SAM" id="SignalP"/>
    </source>
</evidence>
<dbReference type="AlphaFoldDB" id="A0A9W4UKN0"/>
<evidence type="ECO:0000256" key="5">
    <source>
        <dbReference type="ARBA" id="ARBA00022651"/>
    </source>
</evidence>
<dbReference type="SUPFAM" id="SSF75005">
    <property type="entry name" value="Arabinanase/levansucrase/invertase"/>
    <property type="match status" value="1"/>
</dbReference>
<dbReference type="InterPro" id="IPR005193">
    <property type="entry name" value="GH62_arabinosidase"/>
</dbReference>
<evidence type="ECO:0000256" key="4">
    <source>
        <dbReference type="ARBA" id="ARBA00022525"/>
    </source>
</evidence>
<evidence type="ECO:0000256" key="11">
    <source>
        <dbReference type="RuleBase" id="RU368117"/>
    </source>
</evidence>
<organism evidence="13 14">
    <name type="scientific">Periconia digitata</name>
    <dbReference type="NCBI Taxonomy" id="1303443"/>
    <lineage>
        <taxon>Eukaryota</taxon>
        <taxon>Fungi</taxon>
        <taxon>Dikarya</taxon>
        <taxon>Ascomycota</taxon>
        <taxon>Pezizomycotina</taxon>
        <taxon>Dothideomycetes</taxon>
        <taxon>Pleosporomycetidae</taxon>
        <taxon>Pleosporales</taxon>
        <taxon>Massarineae</taxon>
        <taxon>Periconiaceae</taxon>
        <taxon>Periconia</taxon>
    </lineage>
</organism>
<keyword evidence="10" id="KW-0624">Polysaccharide degradation</keyword>
<dbReference type="EC" id="3.2.1.55" evidence="11"/>
<evidence type="ECO:0000256" key="7">
    <source>
        <dbReference type="ARBA" id="ARBA00022801"/>
    </source>
</evidence>
<accession>A0A9W4UKN0</accession>
<comment type="similarity">
    <text evidence="3 11">Belongs to the glycosyl hydrolase 62 family.</text>
</comment>
<dbReference type="OrthoDB" id="3156236at2759"/>
<evidence type="ECO:0000256" key="9">
    <source>
        <dbReference type="ARBA" id="ARBA00023295"/>
    </source>
</evidence>
<keyword evidence="9 11" id="KW-0326">Glycosidase</keyword>
<proteinExistence type="inferred from homology"/>
<evidence type="ECO:0000256" key="8">
    <source>
        <dbReference type="ARBA" id="ARBA00023277"/>
    </source>
</evidence>
<keyword evidence="6 11" id="KW-0732">Signal</keyword>
<comment type="function">
    <text evidence="11">Alpha-L-arabinofuranosidase involved in the hydrolysis of xylan, a major structural heterogeneous polysaccharide found in plant biomass representing the second most abundant polysaccharide in the biosphere, after cellulose.</text>
</comment>
<keyword evidence="7 11" id="KW-0378">Hydrolase</keyword>
<dbReference type="PANTHER" id="PTHR40631:SF1">
    <property type="entry name" value="ALPHA-L-ARABINOFURANOSIDASE AXHA-2-RELATED"/>
    <property type="match status" value="1"/>
</dbReference>
<dbReference type="EMBL" id="CAOQHR010000006">
    <property type="protein sequence ID" value="CAI6336626.1"/>
    <property type="molecule type" value="Genomic_DNA"/>
</dbReference>
<dbReference type="GO" id="GO:0005576">
    <property type="term" value="C:extracellular region"/>
    <property type="evidence" value="ECO:0007669"/>
    <property type="project" value="UniProtKB-SubCell"/>
</dbReference>
<keyword evidence="8" id="KW-0119">Carbohydrate metabolism</keyword>
<evidence type="ECO:0000313" key="14">
    <source>
        <dbReference type="Proteomes" id="UP001152607"/>
    </source>
</evidence>
<evidence type="ECO:0000256" key="2">
    <source>
        <dbReference type="ARBA" id="ARBA00004613"/>
    </source>
</evidence>
<protein>
    <recommendedName>
        <fullName evidence="11">Alpha-L-arabinofuranosidase</fullName>
        <ecNumber evidence="11">3.2.1.55</ecNumber>
    </recommendedName>
</protein>
<dbReference type="Proteomes" id="UP001152607">
    <property type="component" value="Unassembled WGS sequence"/>
</dbReference>